<comment type="caution">
    <text evidence="3">The sequence shown here is derived from an EMBL/GenBank/DDBJ whole genome shotgun (WGS) entry which is preliminary data.</text>
</comment>
<evidence type="ECO:0000313" key="3">
    <source>
        <dbReference type="EMBL" id="HEN14131.1"/>
    </source>
</evidence>
<feature type="transmembrane region" description="Helical" evidence="2">
    <location>
        <begin position="108"/>
        <end position="131"/>
    </location>
</feature>
<gene>
    <name evidence="3" type="ORF">ENQ76_01510</name>
</gene>
<evidence type="ECO:0000256" key="2">
    <source>
        <dbReference type="SAM" id="Phobius"/>
    </source>
</evidence>
<feature type="transmembrane region" description="Helical" evidence="2">
    <location>
        <begin position="83"/>
        <end position="101"/>
    </location>
</feature>
<name>A0A7C2NV56_9PLAN</name>
<dbReference type="EMBL" id="DSOK01000048">
    <property type="protein sequence ID" value="HEN14131.1"/>
    <property type="molecule type" value="Genomic_DNA"/>
</dbReference>
<proteinExistence type="predicted"/>
<protein>
    <submittedName>
        <fullName evidence="3">Uncharacterized protein</fullName>
    </submittedName>
</protein>
<keyword evidence="2" id="KW-1133">Transmembrane helix</keyword>
<feature type="transmembrane region" description="Helical" evidence="2">
    <location>
        <begin position="49"/>
        <end position="68"/>
    </location>
</feature>
<accession>A0A7C2NV56</accession>
<reference evidence="3" key="1">
    <citation type="journal article" date="2020" name="mSystems">
        <title>Genome- and Community-Level Interaction Insights into Carbon Utilization and Element Cycling Functions of Hydrothermarchaeota in Hydrothermal Sediment.</title>
        <authorList>
            <person name="Zhou Z."/>
            <person name="Liu Y."/>
            <person name="Xu W."/>
            <person name="Pan J."/>
            <person name="Luo Z.H."/>
            <person name="Li M."/>
        </authorList>
    </citation>
    <scope>NUCLEOTIDE SEQUENCE [LARGE SCALE GENOMIC DNA]</scope>
    <source>
        <strain evidence="3">SpSt-339</strain>
    </source>
</reference>
<feature type="transmembrane region" description="Helical" evidence="2">
    <location>
        <begin position="211"/>
        <end position="232"/>
    </location>
</feature>
<feature type="compositionally biased region" description="Polar residues" evidence="1">
    <location>
        <begin position="250"/>
        <end position="273"/>
    </location>
</feature>
<feature type="transmembrane region" description="Helical" evidence="2">
    <location>
        <begin position="170"/>
        <end position="191"/>
    </location>
</feature>
<keyword evidence="2" id="KW-0812">Transmembrane</keyword>
<feature type="transmembrane region" description="Helical" evidence="2">
    <location>
        <begin position="143"/>
        <end position="163"/>
    </location>
</feature>
<keyword evidence="2" id="KW-0472">Membrane</keyword>
<sequence>MTDSDPAALDSPFAVWRALRGMPRWYFARRCPPPLVDDRRWVRGLRTTFLLGTVGLTSSWISTLWVALEQTLLWPLPWGDDGALVFAPGIVFGLVVLLPLSRWLGRGWILSGLLVPISTAVYYGSVMLYVQNAFESLWLPVEWFGAAAAGLWGGFGVSVWLIAPRKPRTWCLVPLVTVVGGMVTWGMSVTLDGPQPSMPFGLDWLMELLSLNLLLSPFQVLVAIALGVRLWWPPPNADPAQPSPRPAANTAETSTMNPGSSTDVAVSPDLNSP</sequence>
<feature type="region of interest" description="Disordered" evidence="1">
    <location>
        <begin position="237"/>
        <end position="273"/>
    </location>
</feature>
<evidence type="ECO:0000256" key="1">
    <source>
        <dbReference type="SAM" id="MobiDB-lite"/>
    </source>
</evidence>
<dbReference type="AlphaFoldDB" id="A0A7C2NV56"/>
<organism evidence="3">
    <name type="scientific">Schlesneria paludicola</name>
    <dbReference type="NCBI Taxonomy" id="360056"/>
    <lineage>
        <taxon>Bacteria</taxon>
        <taxon>Pseudomonadati</taxon>
        <taxon>Planctomycetota</taxon>
        <taxon>Planctomycetia</taxon>
        <taxon>Planctomycetales</taxon>
        <taxon>Planctomycetaceae</taxon>
        <taxon>Schlesneria</taxon>
    </lineage>
</organism>